<reference evidence="5 6" key="1">
    <citation type="submission" date="2020-12" db="EMBL/GenBank/DDBJ databases">
        <title>Salegentibacter orientalis sp. nov., isolated from costal sediment.</title>
        <authorList>
            <person name="Lian F.-B."/>
        </authorList>
    </citation>
    <scope>NUCLEOTIDE SEQUENCE [LARGE SCALE GENOMIC DNA]</scope>
    <source>
        <strain evidence="5 6">F60176</strain>
    </source>
</reference>
<comment type="catalytic activity">
    <reaction evidence="3">
        <text>L-aspartate + L-glutamine + ATP + H2O = L-asparagine + L-glutamate + AMP + diphosphate + H(+)</text>
        <dbReference type="Rhea" id="RHEA:12228"/>
        <dbReference type="ChEBI" id="CHEBI:15377"/>
        <dbReference type="ChEBI" id="CHEBI:15378"/>
        <dbReference type="ChEBI" id="CHEBI:29985"/>
        <dbReference type="ChEBI" id="CHEBI:29991"/>
        <dbReference type="ChEBI" id="CHEBI:30616"/>
        <dbReference type="ChEBI" id="CHEBI:33019"/>
        <dbReference type="ChEBI" id="CHEBI:58048"/>
        <dbReference type="ChEBI" id="CHEBI:58359"/>
        <dbReference type="ChEBI" id="CHEBI:456215"/>
        <dbReference type="EC" id="6.3.5.4"/>
    </reaction>
</comment>
<name>A0ABS0TER2_9FLAO</name>
<gene>
    <name evidence="5" type="ORF">I6U50_05825</name>
</gene>
<dbReference type="Proteomes" id="UP000635665">
    <property type="component" value="Unassembled WGS sequence"/>
</dbReference>
<comment type="pathway">
    <text evidence="1">Amino-acid biosynthesis; L-asparagine biosynthesis; L-asparagine from L-aspartate (L-Gln route): step 1/1.</text>
</comment>
<dbReference type="Pfam" id="PF00733">
    <property type="entry name" value="Asn_synthase"/>
    <property type="match status" value="1"/>
</dbReference>
<proteinExistence type="predicted"/>
<dbReference type="InterPro" id="IPR014729">
    <property type="entry name" value="Rossmann-like_a/b/a_fold"/>
</dbReference>
<evidence type="ECO:0000256" key="1">
    <source>
        <dbReference type="ARBA" id="ARBA00005187"/>
    </source>
</evidence>
<dbReference type="EMBL" id="JAEHNY010000004">
    <property type="protein sequence ID" value="MBI6119536.1"/>
    <property type="molecule type" value="Genomic_DNA"/>
</dbReference>
<dbReference type="Gene3D" id="3.40.50.620">
    <property type="entry name" value="HUPs"/>
    <property type="match status" value="1"/>
</dbReference>
<comment type="caution">
    <text evidence="5">The sequence shown here is derived from an EMBL/GenBank/DDBJ whole genome shotgun (WGS) entry which is preliminary data.</text>
</comment>
<accession>A0ABS0TER2</accession>
<dbReference type="InterPro" id="IPR001962">
    <property type="entry name" value="Asn_synthase"/>
</dbReference>
<sequence>MINFKYYNHLGFHNPYYIWEDQNIKLFEDFDKVINNIGEEKYIDFTAIAQVLSNGYILGDRTIIEGVRKSPWMARPKEDFKSWSYYSVPNHFEKEFSREEIVDTFFGLLKEEMENYLHDGKNIGILLTGGMDSRIVACVLKSLIDSNIIDKDVEVTGITWGMPGSRDVVYASEITQMFGWKWEHLTVDTVQLNNNIAITASMGCEFSPLHLHAMEKVPNFKHLDCILAGSFGDSIGRGEYSGVKVNALGKYTEDTKNFFGLLRSDFKNFVKENNIADIQNYHSLFPQDRPYQQTEQDYQLHYMRRMLNSCMSLIDREIPLYQMFTAPRVFGFIWSLNPHLRDDLIYKRILEKYEPKLLKIPWARTGLVYPDKEGEPDGLSKSHHNYGELFRKELLPSLKDQILSNEISQLGIFDMKLLSKLVKLCFKKPIKGSHTYEEKLIWIASLAQFIKTNKVKSNYSVKPFKASLKNYSNGVIEYNAKYYKRKFNL</sequence>
<dbReference type="EC" id="6.3.5.4" evidence="2"/>
<evidence type="ECO:0000313" key="5">
    <source>
        <dbReference type="EMBL" id="MBI6119536.1"/>
    </source>
</evidence>
<dbReference type="SUPFAM" id="SSF52402">
    <property type="entry name" value="Adenine nucleotide alpha hydrolases-like"/>
    <property type="match status" value="1"/>
</dbReference>
<dbReference type="PANTHER" id="PTHR43284:SF1">
    <property type="entry name" value="ASPARAGINE SYNTHETASE"/>
    <property type="match status" value="1"/>
</dbReference>
<evidence type="ECO:0000256" key="3">
    <source>
        <dbReference type="ARBA" id="ARBA00048741"/>
    </source>
</evidence>
<dbReference type="PANTHER" id="PTHR43284">
    <property type="entry name" value="ASPARAGINE SYNTHETASE (GLUTAMINE-HYDROLYZING)"/>
    <property type="match status" value="1"/>
</dbReference>
<evidence type="ECO:0000256" key="2">
    <source>
        <dbReference type="ARBA" id="ARBA00012737"/>
    </source>
</evidence>
<protein>
    <recommendedName>
        <fullName evidence="2">asparagine synthase (glutamine-hydrolyzing)</fullName>
        <ecNumber evidence="2">6.3.5.4</ecNumber>
    </recommendedName>
</protein>
<keyword evidence="6" id="KW-1185">Reference proteome</keyword>
<dbReference type="InterPro" id="IPR051786">
    <property type="entry name" value="ASN_synthetase/amidase"/>
</dbReference>
<organism evidence="5 6">
    <name type="scientific">Salegentibacter maritimus</name>
    <dbReference type="NCBI Taxonomy" id="2794347"/>
    <lineage>
        <taxon>Bacteria</taxon>
        <taxon>Pseudomonadati</taxon>
        <taxon>Bacteroidota</taxon>
        <taxon>Flavobacteriia</taxon>
        <taxon>Flavobacteriales</taxon>
        <taxon>Flavobacteriaceae</taxon>
        <taxon>Salegentibacter</taxon>
    </lineage>
</organism>
<evidence type="ECO:0000313" key="6">
    <source>
        <dbReference type="Proteomes" id="UP000635665"/>
    </source>
</evidence>
<feature type="domain" description="Asparagine synthetase" evidence="4">
    <location>
        <begin position="108"/>
        <end position="203"/>
    </location>
</feature>
<evidence type="ECO:0000259" key="4">
    <source>
        <dbReference type="Pfam" id="PF00733"/>
    </source>
</evidence>
<dbReference type="RefSeq" id="WP_198638160.1">
    <property type="nucleotide sequence ID" value="NZ_JAEHNY010000004.1"/>
</dbReference>